<organism evidence="1 2">
    <name type="scientific">Sipha flava</name>
    <name type="common">yellow sugarcane aphid</name>
    <dbReference type="NCBI Taxonomy" id="143950"/>
    <lineage>
        <taxon>Eukaryota</taxon>
        <taxon>Metazoa</taxon>
        <taxon>Ecdysozoa</taxon>
        <taxon>Arthropoda</taxon>
        <taxon>Hexapoda</taxon>
        <taxon>Insecta</taxon>
        <taxon>Pterygota</taxon>
        <taxon>Neoptera</taxon>
        <taxon>Paraneoptera</taxon>
        <taxon>Hemiptera</taxon>
        <taxon>Sternorrhyncha</taxon>
        <taxon>Aphidomorpha</taxon>
        <taxon>Aphidoidea</taxon>
        <taxon>Aphididae</taxon>
        <taxon>Sipha</taxon>
    </lineage>
</organism>
<dbReference type="GeneID" id="112689891"/>
<protein>
    <submittedName>
        <fullName evidence="2">Uncharacterized protein LOC112689891</fullName>
    </submittedName>
</protein>
<dbReference type="RefSeq" id="XP_025419552.1">
    <property type="nucleotide sequence ID" value="XM_025563767.1"/>
</dbReference>
<sequence length="136" mass="15637">MNRVRKAENGPRVIGQSKTVAAVEKKKFFLLYWSSHLTPQILATVSTGKDQRDSFDKNKIFSISVDKCRCTVIRQRSVIPITNIDPTSMRNNIVAAVLTNPVNSAYVAETYEFRRQLKELPVEVQIREDEMLNLYF</sequence>
<keyword evidence="1" id="KW-1185">Reference proteome</keyword>
<name>A0A8B8G9R8_9HEMI</name>
<dbReference type="AlphaFoldDB" id="A0A8B8G9R8"/>
<accession>A0A8B8G9R8</accession>
<evidence type="ECO:0000313" key="1">
    <source>
        <dbReference type="Proteomes" id="UP000694846"/>
    </source>
</evidence>
<dbReference type="Proteomes" id="UP000694846">
    <property type="component" value="Unplaced"/>
</dbReference>
<reference evidence="2" key="1">
    <citation type="submission" date="2025-08" db="UniProtKB">
        <authorList>
            <consortium name="RefSeq"/>
        </authorList>
    </citation>
    <scope>IDENTIFICATION</scope>
    <source>
        <tissue evidence="2">Whole body</tissue>
    </source>
</reference>
<proteinExistence type="predicted"/>
<evidence type="ECO:0000313" key="2">
    <source>
        <dbReference type="RefSeq" id="XP_025419552.1"/>
    </source>
</evidence>
<gene>
    <name evidence="2" type="primary">LOC112689891</name>
</gene>